<evidence type="ECO:0000256" key="4">
    <source>
        <dbReference type="SAM" id="Coils"/>
    </source>
</evidence>
<gene>
    <name evidence="8" type="primary">phyA</name>
    <name evidence="8" type="ORF">LAWI1_G003043</name>
</gene>
<dbReference type="PANTHER" id="PTHR20963">
    <property type="entry name" value="MULTIPLE INOSITOL POLYPHOSPHATE PHOSPHATASE-RELATED"/>
    <property type="match status" value="1"/>
</dbReference>
<organism evidence="8 9">
    <name type="scientific">Lachnellula willkommii</name>
    <dbReference type="NCBI Taxonomy" id="215461"/>
    <lineage>
        <taxon>Eukaryota</taxon>
        <taxon>Fungi</taxon>
        <taxon>Dikarya</taxon>
        <taxon>Ascomycota</taxon>
        <taxon>Pezizomycotina</taxon>
        <taxon>Leotiomycetes</taxon>
        <taxon>Helotiales</taxon>
        <taxon>Lachnaceae</taxon>
        <taxon>Lachnellula</taxon>
    </lineage>
</organism>
<keyword evidence="6" id="KW-0812">Transmembrane</keyword>
<evidence type="ECO:0000259" key="7">
    <source>
        <dbReference type="Pfam" id="PF03962"/>
    </source>
</evidence>
<dbReference type="InterPro" id="IPR033379">
    <property type="entry name" value="Acid_Pase_AS"/>
</dbReference>
<keyword evidence="6" id="KW-1133">Transmembrane helix</keyword>
<proteinExistence type="inferred from homology"/>
<dbReference type="PROSITE" id="PS00778">
    <property type="entry name" value="HIS_ACID_PHOSPHAT_2"/>
    <property type="match status" value="1"/>
</dbReference>
<dbReference type="Proteomes" id="UP000315522">
    <property type="component" value="Unassembled WGS sequence"/>
</dbReference>
<dbReference type="GO" id="GO:0016158">
    <property type="term" value="F:inositol hexakisphosphate 3-phosphatase activity"/>
    <property type="evidence" value="ECO:0007669"/>
    <property type="project" value="UniProtKB-EC"/>
</dbReference>
<feature type="compositionally biased region" description="Basic and acidic residues" evidence="5">
    <location>
        <begin position="9"/>
        <end position="23"/>
    </location>
</feature>
<dbReference type="Pfam" id="PF03962">
    <property type="entry name" value="Mnd1"/>
    <property type="match status" value="1"/>
</dbReference>
<dbReference type="CDD" id="cd07061">
    <property type="entry name" value="HP_HAP_like"/>
    <property type="match status" value="1"/>
</dbReference>
<reference evidence="8 9" key="1">
    <citation type="submission" date="2018-05" db="EMBL/GenBank/DDBJ databases">
        <title>Genome sequencing and assembly of the regulated plant pathogen Lachnellula willkommii and related sister species for the development of diagnostic species identification markers.</title>
        <authorList>
            <person name="Giroux E."/>
            <person name="Bilodeau G."/>
        </authorList>
    </citation>
    <scope>NUCLEOTIDE SEQUENCE [LARGE SCALE GENOMIC DNA]</scope>
    <source>
        <strain evidence="8 9">CBS 172.35</strain>
    </source>
</reference>
<dbReference type="PANTHER" id="PTHR20963:SF43">
    <property type="entry name" value="PUTATIVE (AFU_ORTHOLOGUE AFUA_7G01240)-RELATED"/>
    <property type="match status" value="1"/>
</dbReference>
<feature type="coiled-coil region" evidence="4">
    <location>
        <begin position="693"/>
        <end position="766"/>
    </location>
</feature>
<comment type="caution">
    <text evidence="8">The sequence shown here is derived from an EMBL/GenBank/DDBJ whole genome shotgun (WGS) entry which is preliminary data.</text>
</comment>
<evidence type="ECO:0000256" key="2">
    <source>
        <dbReference type="ARBA" id="ARBA00012632"/>
    </source>
</evidence>
<accession>A0A559MCJ6</accession>
<feature type="transmembrane region" description="Helical" evidence="6">
    <location>
        <begin position="37"/>
        <end position="55"/>
    </location>
</feature>
<keyword evidence="6" id="KW-0472">Membrane</keyword>
<dbReference type="Pfam" id="PF00328">
    <property type="entry name" value="His_Phos_2"/>
    <property type="match status" value="1"/>
</dbReference>
<dbReference type="GO" id="GO:0003993">
    <property type="term" value="F:acid phosphatase activity"/>
    <property type="evidence" value="ECO:0007669"/>
    <property type="project" value="TreeGrafter"/>
</dbReference>
<feature type="region of interest" description="Disordered" evidence="5">
    <location>
        <begin position="1"/>
        <end position="23"/>
    </location>
</feature>
<dbReference type="InterPro" id="IPR029033">
    <property type="entry name" value="His_PPase_superfam"/>
</dbReference>
<keyword evidence="4" id="KW-0175">Coiled coil</keyword>
<name>A0A559MCJ6_9HELO</name>
<dbReference type="EC" id="3.1.3.8" evidence="2"/>
<dbReference type="PROSITE" id="PS00616">
    <property type="entry name" value="HIS_ACID_PHOSPHAT_1"/>
    <property type="match status" value="1"/>
</dbReference>
<evidence type="ECO:0000256" key="1">
    <source>
        <dbReference type="ARBA" id="ARBA00005375"/>
    </source>
</evidence>
<dbReference type="Gene3D" id="3.40.50.1240">
    <property type="entry name" value="Phosphoglycerate mutase-like"/>
    <property type="match status" value="1"/>
</dbReference>
<evidence type="ECO:0000256" key="5">
    <source>
        <dbReference type="SAM" id="MobiDB-lite"/>
    </source>
</evidence>
<dbReference type="AlphaFoldDB" id="A0A559MCJ6"/>
<keyword evidence="3" id="KW-0378">Hydrolase</keyword>
<dbReference type="InterPro" id="IPR040453">
    <property type="entry name" value="Mnd1_HTH"/>
</dbReference>
<evidence type="ECO:0000256" key="6">
    <source>
        <dbReference type="SAM" id="Phobius"/>
    </source>
</evidence>
<evidence type="ECO:0000256" key="3">
    <source>
        <dbReference type="ARBA" id="ARBA00022801"/>
    </source>
</evidence>
<keyword evidence="9" id="KW-1185">Reference proteome</keyword>
<feature type="domain" description="Mnd1 HTH" evidence="7">
    <location>
        <begin position="634"/>
        <end position="692"/>
    </location>
</feature>
<protein>
    <recommendedName>
        <fullName evidence="2">3-phytase</fullName>
        <ecNumber evidence="2">3.1.3.8</ecNumber>
    </recommendedName>
</protein>
<evidence type="ECO:0000313" key="9">
    <source>
        <dbReference type="Proteomes" id="UP000315522"/>
    </source>
</evidence>
<comment type="similarity">
    <text evidence="1">Belongs to the histidine acid phosphatase family.</text>
</comment>
<sequence>MESYSEKGLLPEKSRPARNQDTDRFASSKNIRILKKSAILSAIMVMLYCSYSMMFRSMLIVAGIGAGQAAGSSGVSGGFSKFSQYFDPNPEIYPGPTATGRAPFMAQETMAPMGEKNNKTIQQMFGHLSPYSPNIIGFGVEEQPLPLGANIIQVHTLHRHGSRYPTVDTNVQGFGGKMAEISGKFNATGPLSFLNTWAYGLGEEIMVPQGRLQLFESGVNHYYNYGHLYNPNSKKILVRTTTQMRMRESAWNFLTGFFGFDWTSKVDVGYGIEGDGQHWNNSLAGYDNCDNGNSFRNQGGFNASAEWQGISLQNATERINSLIEGVDFTLKDVYAMQTMCPYEIAAYAYSPFCDLFTTAEWEAFEYGIDIMFAGYVGYQSPTGRAVGLGWVQELASRLKHQTLGYSGSQINTTLDSNEKTFPVNQSLYFDFSHDTNIMSIITALGFTQFSQFLPANHHPGLHNLTVSQVTPFAARLDIEVIRTPQPVLSNQQYNTSGKETQYLRFKLNERTLPHPECGMDRKDGLCELDVFLGLVEGLEQKADYEYACTGDYEAVPWRGFNVLLQPEFHSPFASPQPHGIETLLPLHPNATSKYRHTIFLTLLRTQKRDSKTKHKDQHTMAPKNLPPAAKQAKILDWFRESMNVYTLKELEKLVQSVASINSMQVKEYLQALQDENLIRVEKIGSGNWYWCFMSDAKKSKENMINTLRAEESKMTALIAETEKQIEQEMAKREEDDEMLEDNGMDRKALLEAHETLLKEMEMLDKDLACYSDNDPVEISRKVEETKRTKDCAIKWTDNVEAMQSFLFSILGDRAQVAAMMQTTCGDEYVVGEGLKDLCPPA</sequence>
<dbReference type="InterPro" id="IPR000560">
    <property type="entry name" value="His_Pase_clade-2"/>
</dbReference>
<dbReference type="SUPFAM" id="SSF53254">
    <property type="entry name" value="Phosphoglycerate mutase-like"/>
    <property type="match status" value="1"/>
</dbReference>
<evidence type="ECO:0000313" key="8">
    <source>
        <dbReference type="EMBL" id="TVY90695.1"/>
    </source>
</evidence>
<dbReference type="EMBL" id="QGML01000778">
    <property type="protein sequence ID" value="TVY90695.1"/>
    <property type="molecule type" value="Genomic_DNA"/>
</dbReference>